<dbReference type="STRING" id="1168035.SAMN05444280_11797"/>
<dbReference type="GO" id="GO:0046872">
    <property type="term" value="F:metal ion binding"/>
    <property type="evidence" value="ECO:0007669"/>
    <property type="project" value="UniProtKB-KW"/>
</dbReference>
<dbReference type="Proteomes" id="UP000184050">
    <property type="component" value="Unassembled WGS sequence"/>
</dbReference>
<dbReference type="SUPFAM" id="SSF56436">
    <property type="entry name" value="C-type lectin-like"/>
    <property type="match status" value="1"/>
</dbReference>
<keyword evidence="8" id="KW-0812">Transmembrane</keyword>
<feature type="region of interest" description="Disordered" evidence="7">
    <location>
        <begin position="272"/>
        <end position="307"/>
    </location>
</feature>
<dbReference type="PANTHER" id="PTHR23150">
    <property type="entry name" value="SULFATASE MODIFYING FACTOR 1, 2"/>
    <property type="match status" value="1"/>
</dbReference>
<feature type="compositionally biased region" description="Basic and acidic residues" evidence="7">
    <location>
        <begin position="276"/>
        <end position="285"/>
    </location>
</feature>
<keyword evidence="2" id="KW-0813">Transport</keyword>
<proteinExistence type="predicted"/>
<dbReference type="PANTHER" id="PTHR23150:SF19">
    <property type="entry name" value="FORMYLGLYCINE-GENERATING ENZYME"/>
    <property type="match status" value="1"/>
</dbReference>
<evidence type="ECO:0000256" key="4">
    <source>
        <dbReference type="ARBA" id="ARBA00022723"/>
    </source>
</evidence>
<evidence type="ECO:0000259" key="10">
    <source>
        <dbReference type="Pfam" id="PF03781"/>
    </source>
</evidence>
<evidence type="ECO:0000256" key="1">
    <source>
        <dbReference type="ARBA" id="ARBA00004196"/>
    </source>
</evidence>
<gene>
    <name evidence="11" type="ORF">SAMN05444280_11797</name>
</gene>
<keyword evidence="5" id="KW-0249">Electron transport</keyword>
<feature type="domain" description="NapC/NirT cytochrome c N-terminal" evidence="9">
    <location>
        <begin position="10"/>
        <end position="173"/>
    </location>
</feature>
<protein>
    <submittedName>
        <fullName evidence="11">Formylglycine-generating enzyme, required for sulfatase activity, contains SUMF1/FGE domain</fullName>
    </submittedName>
</protein>
<dbReference type="AlphaFoldDB" id="A0A1M6IRB5"/>
<comment type="subcellular location">
    <subcellularLocation>
        <location evidence="1">Cell envelope</location>
    </subcellularLocation>
</comment>
<keyword evidence="8" id="KW-1133">Transmembrane helix</keyword>
<dbReference type="Gene3D" id="1.10.3820.10">
    <property type="entry name" value="Di-heme elbow motif domain"/>
    <property type="match status" value="1"/>
</dbReference>
<organism evidence="11 12">
    <name type="scientific">Tangfeifania diversioriginum</name>
    <dbReference type="NCBI Taxonomy" id="1168035"/>
    <lineage>
        <taxon>Bacteria</taxon>
        <taxon>Pseudomonadati</taxon>
        <taxon>Bacteroidota</taxon>
        <taxon>Bacteroidia</taxon>
        <taxon>Marinilabiliales</taxon>
        <taxon>Prolixibacteraceae</taxon>
        <taxon>Tangfeifania</taxon>
    </lineage>
</organism>
<dbReference type="Pfam" id="PF03781">
    <property type="entry name" value="FGE-sulfatase"/>
    <property type="match status" value="1"/>
</dbReference>
<dbReference type="GO" id="GO:0120147">
    <property type="term" value="F:formylglycine-generating oxidase activity"/>
    <property type="evidence" value="ECO:0007669"/>
    <property type="project" value="TreeGrafter"/>
</dbReference>
<accession>A0A1M6IRB5</accession>
<name>A0A1M6IRB5_9BACT</name>
<evidence type="ECO:0000256" key="7">
    <source>
        <dbReference type="SAM" id="MobiDB-lite"/>
    </source>
</evidence>
<evidence type="ECO:0000313" key="12">
    <source>
        <dbReference type="Proteomes" id="UP000184050"/>
    </source>
</evidence>
<evidence type="ECO:0000256" key="5">
    <source>
        <dbReference type="ARBA" id="ARBA00022982"/>
    </source>
</evidence>
<dbReference type="InterPro" id="IPR016187">
    <property type="entry name" value="CTDL_fold"/>
</dbReference>
<keyword evidence="4" id="KW-0479">Metal-binding</keyword>
<dbReference type="InterPro" id="IPR005532">
    <property type="entry name" value="SUMF_dom"/>
</dbReference>
<evidence type="ECO:0000256" key="2">
    <source>
        <dbReference type="ARBA" id="ARBA00022448"/>
    </source>
</evidence>
<keyword evidence="12" id="KW-1185">Reference proteome</keyword>
<dbReference type="InterPro" id="IPR051043">
    <property type="entry name" value="Sulfatase_Mod_Factor_Kinase"/>
</dbReference>
<feature type="domain" description="Sulfatase-modifying factor enzyme-like" evidence="10">
    <location>
        <begin position="219"/>
        <end position="470"/>
    </location>
</feature>
<sequence>MLKKLGKYLRKKLLLVLFAGFVIGLLFTIYTNKALEYTSTNESCEMCHVHPHVFDSWKLSTHYDNPSGFQARCVDCHLPPKGEGYLKEKMIAAARDVYGVVFKDSADYNWEQKSTLEYAQHHVFKESCTHCHQNLFPLTLTKEGQDAHLYYSQKEDELRCINCHLHVGHYDPNALHAKNVEFGSTGGENLEVFTEPAQVIQHENFTETVPNTTIAFNMKAIPGGSFKIGSPQEEQMREPDEGPQKEVEVSPFFMAEVEVTWDEFLAFYEATAAEGRSTDTEGSRTEDDEVDAISGPTPPYGQPDQNWGLGKRPAITMTYHAAETYCKWLSAVTGKTYRLPTEAEWEYAARGGTETPFFFEGEPKNFSQKGFFGKIFGKESDIINNYVVYAGNSAGKTEKPDLVEPNPYGLKNMLGNAAEYCSDWYAENAYEKITDGAVNPKGPASGEERVIRGGSFRSPAGEVRSAARDYTKTEEWLKTDPQMPKSIWWLSDCNYISFRVVCEFDEKTGKK</sequence>
<dbReference type="Pfam" id="PF03264">
    <property type="entry name" value="Cytochrom_NNT"/>
    <property type="match status" value="1"/>
</dbReference>
<dbReference type="RefSeq" id="WP_073169744.1">
    <property type="nucleotide sequence ID" value="NZ_FQZE01000017.1"/>
</dbReference>
<dbReference type="InterPro" id="IPR038266">
    <property type="entry name" value="NapC/NirT_cytc_sf"/>
</dbReference>
<dbReference type="InterPro" id="IPR005126">
    <property type="entry name" value="NapC/NirT_cyt_c_N"/>
</dbReference>
<reference evidence="11 12" key="1">
    <citation type="submission" date="2016-11" db="EMBL/GenBank/DDBJ databases">
        <authorList>
            <person name="Jaros S."/>
            <person name="Januszkiewicz K."/>
            <person name="Wedrychowicz H."/>
        </authorList>
    </citation>
    <scope>NUCLEOTIDE SEQUENCE [LARGE SCALE GENOMIC DNA]</scope>
    <source>
        <strain evidence="11 12">DSM 27063</strain>
    </source>
</reference>
<evidence type="ECO:0000256" key="3">
    <source>
        <dbReference type="ARBA" id="ARBA00022617"/>
    </source>
</evidence>
<dbReference type="OrthoDB" id="9768004at2"/>
<keyword evidence="3" id="KW-0349">Heme</keyword>
<keyword evidence="6" id="KW-0408">Iron</keyword>
<feature type="transmembrane region" description="Helical" evidence="8">
    <location>
        <begin position="12"/>
        <end position="30"/>
    </location>
</feature>
<evidence type="ECO:0000256" key="6">
    <source>
        <dbReference type="ARBA" id="ARBA00023004"/>
    </source>
</evidence>
<evidence type="ECO:0000256" key="8">
    <source>
        <dbReference type="SAM" id="Phobius"/>
    </source>
</evidence>
<dbReference type="SUPFAM" id="SSF48695">
    <property type="entry name" value="Multiheme cytochromes"/>
    <property type="match status" value="1"/>
</dbReference>
<evidence type="ECO:0000259" key="9">
    <source>
        <dbReference type="Pfam" id="PF03264"/>
    </source>
</evidence>
<dbReference type="GO" id="GO:0030313">
    <property type="term" value="C:cell envelope"/>
    <property type="evidence" value="ECO:0007669"/>
    <property type="project" value="UniProtKB-SubCell"/>
</dbReference>
<keyword evidence="8" id="KW-0472">Membrane</keyword>
<dbReference type="InterPro" id="IPR036280">
    <property type="entry name" value="Multihaem_cyt_sf"/>
</dbReference>
<dbReference type="EMBL" id="FQZE01000017">
    <property type="protein sequence ID" value="SHJ37050.1"/>
    <property type="molecule type" value="Genomic_DNA"/>
</dbReference>
<evidence type="ECO:0000313" key="11">
    <source>
        <dbReference type="EMBL" id="SHJ37050.1"/>
    </source>
</evidence>
<dbReference type="Gene3D" id="3.90.1580.10">
    <property type="entry name" value="paralog of FGE (formylglycine-generating enzyme)"/>
    <property type="match status" value="1"/>
</dbReference>
<dbReference type="InterPro" id="IPR042095">
    <property type="entry name" value="SUMF_sf"/>
</dbReference>